<dbReference type="AlphaFoldDB" id="A0A0C3PEJ8"/>
<dbReference type="EMBL" id="KN831962">
    <property type="protein sequence ID" value="KIO06666.1"/>
    <property type="molecule type" value="Genomic_DNA"/>
</dbReference>
<name>A0A0C3PEJ8_PISTI</name>
<dbReference type="Proteomes" id="UP000054217">
    <property type="component" value="Unassembled WGS sequence"/>
</dbReference>
<evidence type="ECO:0000313" key="3">
    <source>
        <dbReference type="Proteomes" id="UP000054217"/>
    </source>
</evidence>
<reference evidence="3" key="2">
    <citation type="submission" date="2015-01" db="EMBL/GenBank/DDBJ databases">
        <title>Evolutionary Origins and Diversification of the Mycorrhizal Mutualists.</title>
        <authorList>
            <consortium name="DOE Joint Genome Institute"/>
            <consortium name="Mycorrhizal Genomics Consortium"/>
            <person name="Kohler A."/>
            <person name="Kuo A."/>
            <person name="Nagy L.G."/>
            <person name="Floudas D."/>
            <person name="Copeland A."/>
            <person name="Barry K.W."/>
            <person name="Cichocki N."/>
            <person name="Veneault-Fourrey C."/>
            <person name="LaButti K."/>
            <person name="Lindquist E.A."/>
            <person name="Lipzen A."/>
            <person name="Lundell T."/>
            <person name="Morin E."/>
            <person name="Murat C."/>
            <person name="Riley R."/>
            <person name="Ohm R."/>
            <person name="Sun H."/>
            <person name="Tunlid A."/>
            <person name="Henrissat B."/>
            <person name="Grigoriev I.V."/>
            <person name="Hibbett D.S."/>
            <person name="Martin F."/>
        </authorList>
    </citation>
    <scope>NUCLEOTIDE SEQUENCE [LARGE SCALE GENOMIC DNA]</scope>
    <source>
        <strain evidence="3">Marx 270</strain>
    </source>
</reference>
<gene>
    <name evidence="2" type="ORF">M404DRAFT_998793</name>
</gene>
<protein>
    <submittedName>
        <fullName evidence="2">Uncharacterized protein</fullName>
    </submittedName>
</protein>
<feature type="compositionally biased region" description="Basic and acidic residues" evidence="1">
    <location>
        <begin position="51"/>
        <end position="61"/>
    </location>
</feature>
<feature type="non-terminal residue" evidence="2">
    <location>
        <position position="86"/>
    </location>
</feature>
<dbReference type="HOGENOM" id="CLU_2503997_0_0_1"/>
<dbReference type="InParanoid" id="A0A0C3PEJ8"/>
<accession>A0A0C3PEJ8</accession>
<evidence type="ECO:0000256" key="1">
    <source>
        <dbReference type="SAM" id="MobiDB-lite"/>
    </source>
</evidence>
<reference evidence="2 3" key="1">
    <citation type="submission" date="2014-04" db="EMBL/GenBank/DDBJ databases">
        <authorList>
            <consortium name="DOE Joint Genome Institute"/>
            <person name="Kuo A."/>
            <person name="Kohler A."/>
            <person name="Costa M.D."/>
            <person name="Nagy L.G."/>
            <person name="Floudas D."/>
            <person name="Copeland A."/>
            <person name="Barry K.W."/>
            <person name="Cichocki N."/>
            <person name="Veneault-Fourrey C."/>
            <person name="LaButti K."/>
            <person name="Lindquist E.A."/>
            <person name="Lipzen A."/>
            <person name="Lundell T."/>
            <person name="Morin E."/>
            <person name="Murat C."/>
            <person name="Sun H."/>
            <person name="Tunlid A."/>
            <person name="Henrissat B."/>
            <person name="Grigoriev I.V."/>
            <person name="Hibbett D.S."/>
            <person name="Martin F."/>
            <person name="Nordberg H.P."/>
            <person name="Cantor M.N."/>
            <person name="Hua S.X."/>
        </authorList>
    </citation>
    <scope>NUCLEOTIDE SEQUENCE [LARGE SCALE GENOMIC DNA]</scope>
    <source>
        <strain evidence="2 3">Marx 270</strain>
    </source>
</reference>
<sequence length="86" mass="9273">MSAPQKARAGNIHSSAYSVWSGVCYTPSASWNSGGYKENPIEKPSNWAKGSQDDGSEHGKVTPEAPFRGLRMGRNPTLRARSPTIP</sequence>
<organism evidence="2 3">
    <name type="scientific">Pisolithus tinctorius Marx 270</name>
    <dbReference type="NCBI Taxonomy" id="870435"/>
    <lineage>
        <taxon>Eukaryota</taxon>
        <taxon>Fungi</taxon>
        <taxon>Dikarya</taxon>
        <taxon>Basidiomycota</taxon>
        <taxon>Agaricomycotina</taxon>
        <taxon>Agaricomycetes</taxon>
        <taxon>Agaricomycetidae</taxon>
        <taxon>Boletales</taxon>
        <taxon>Sclerodermatineae</taxon>
        <taxon>Pisolithaceae</taxon>
        <taxon>Pisolithus</taxon>
    </lineage>
</organism>
<proteinExistence type="predicted"/>
<feature type="region of interest" description="Disordered" evidence="1">
    <location>
        <begin position="35"/>
        <end position="86"/>
    </location>
</feature>
<keyword evidence="3" id="KW-1185">Reference proteome</keyword>
<evidence type="ECO:0000313" key="2">
    <source>
        <dbReference type="EMBL" id="KIO06666.1"/>
    </source>
</evidence>